<comment type="caution">
    <text evidence="2">The sequence shown here is derived from an EMBL/GenBank/DDBJ whole genome shotgun (WGS) entry which is preliminary data.</text>
</comment>
<evidence type="ECO:0000313" key="3">
    <source>
        <dbReference type="Proteomes" id="UP001596110"/>
    </source>
</evidence>
<dbReference type="Proteomes" id="UP001596110">
    <property type="component" value="Unassembled WGS sequence"/>
</dbReference>
<accession>A0ABW0UC97</accession>
<name>A0ABW0UC97_9STRE</name>
<gene>
    <name evidence="2" type="ORF">ACFPQ3_04790</name>
</gene>
<dbReference type="RefSeq" id="WP_156805486.1">
    <property type="nucleotide sequence ID" value="NZ_JBHSOJ010000016.1"/>
</dbReference>
<organism evidence="2 3">
    <name type="scientific">Streptococcus caledonicus</name>
    <dbReference type="NCBI Taxonomy" id="2614158"/>
    <lineage>
        <taxon>Bacteria</taxon>
        <taxon>Bacillati</taxon>
        <taxon>Bacillota</taxon>
        <taxon>Bacilli</taxon>
        <taxon>Lactobacillales</taxon>
        <taxon>Streptococcaceae</taxon>
        <taxon>Streptococcus</taxon>
    </lineage>
</organism>
<dbReference type="Pfam" id="PF09659">
    <property type="entry name" value="Cas_Csm6_HEPN"/>
    <property type="match status" value="1"/>
</dbReference>
<dbReference type="InterPro" id="IPR053941">
    <property type="entry name" value="Csm6_HEPN"/>
</dbReference>
<evidence type="ECO:0000259" key="1">
    <source>
        <dbReference type="Pfam" id="PF09659"/>
    </source>
</evidence>
<reference evidence="3" key="1">
    <citation type="journal article" date="2019" name="Int. J. Syst. Evol. Microbiol.">
        <title>The Global Catalogue of Microorganisms (GCM) 10K type strain sequencing project: providing services to taxonomists for standard genome sequencing and annotation.</title>
        <authorList>
            <consortium name="The Broad Institute Genomics Platform"/>
            <consortium name="The Broad Institute Genome Sequencing Center for Infectious Disease"/>
            <person name="Wu L."/>
            <person name="Ma J."/>
        </authorList>
    </citation>
    <scope>NUCLEOTIDE SEQUENCE [LARGE SCALE GENOMIC DNA]</scope>
    <source>
        <strain evidence="3">DT43</strain>
    </source>
</reference>
<protein>
    <submittedName>
        <fullName evidence="2">LytR family transcriptional regulator</fullName>
    </submittedName>
</protein>
<keyword evidence="3" id="KW-1185">Reference proteome</keyword>
<proteinExistence type="predicted"/>
<evidence type="ECO:0000313" key="2">
    <source>
        <dbReference type="EMBL" id="MFC5630922.1"/>
    </source>
</evidence>
<sequence>MTNETLKVLLDLYAYHQAWKIAERINRLPSETQFLLEMLKERRELNVAYLFKHENELRQIEERYQLHLLSNAYEEELLANYIMDLEAKVKNADIIDFVRAVSPILYRLFLRLAQQKVPELTQFIHDTKSDQYDSWKFNEMARSDNPFIQAFVAERRDSKVTSKSLADLIEVTDFSRSIKDTVAQLRQLEKAVRNPLAHLIKPFDEEELHRTTKFSSQIFLEKIIYLAQQLGVVYETKEFYYDKVNEIIKSQLLPEV</sequence>
<feature type="domain" description="Csm6 HEPN" evidence="1">
    <location>
        <begin position="78"/>
        <end position="249"/>
    </location>
</feature>
<dbReference type="EMBL" id="JBHSOJ010000016">
    <property type="protein sequence ID" value="MFC5630922.1"/>
    <property type="molecule type" value="Genomic_DNA"/>
</dbReference>